<organism evidence="5">
    <name type="scientific">Phytophthora nicotianae</name>
    <name type="common">Potato buckeye rot agent</name>
    <name type="synonym">Phytophthora parasitica</name>
    <dbReference type="NCBI Taxonomy" id="4792"/>
    <lineage>
        <taxon>Eukaryota</taxon>
        <taxon>Sar</taxon>
        <taxon>Stramenopiles</taxon>
        <taxon>Oomycota</taxon>
        <taxon>Peronosporomycetes</taxon>
        <taxon>Peronosporales</taxon>
        <taxon>Peronosporaceae</taxon>
        <taxon>Phytophthora</taxon>
    </lineage>
</organism>
<evidence type="ECO:0000259" key="4">
    <source>
        <dbReference type="Pfam" id="PF13359"/>
    </source>
</evidence>
<dbReference type="AlphaFoldDB" id="W2M4Q0"/>
<protein>
    <recommendedName>
        <fullName evidence="4">DDE Tnp4 domain-containing protein</fullName>
    </recommendedName>
</protein>
<dbReference type="InterPro" id="IPR027806">
    <property type="entry name" value="HARBI1_dom"/>
</dbReference>
<reference evidence="5" key="1">
    <citation type="submission" date="2013-11" db="EMBL/GenBank/DDBJ databases">
        <title>The Genome Sequence of Phytophthora parasitica IAC_01/95.</title>
        <authorList>
            <consortium name="The Broad Institute Genomics Platform"/>
            <person name="Russ C."/>
            <person name="Tyler B."/>
            <person name="Panabieres F."/>
            <person name="Shan W."/>
            <person name="Tripathy S."/>
            <person name="Grunwald N."/>
            <person name="Machado M."/>
            <person name="Johnson C.S."/>
            <person name="Arredondo F."/>
            <person name="Hong C."/>
            <person name="Coffey M."/>
            <person name="Young S.K."/>
            <person name="Zeng Q."/>
            <person name="Gargeya S."/>
            <person name="Fitzgerald M."/>
            <person name="Abouelleil A."/>
            <person name="Alvarado L."/>
            <person name="Chapman S.B."/>
            <person name="Gainer-Dewar J."/>
            <person name="Goldberg J."/>
            <person name="Griggs A."/>
            <person name="Gujja S."/>
            <person name="Hansen M."/>
            <person name="Howarth C."/>
            <person name="Imamovic A."/>
            <person name="Ireland A."/>
            <person name="Larimer J."/>
            <person name="McCowan C."/>
            <person name="Murphy C."/>
            <person name="Pearson M."/>
            <person name="Poon T.W."/>
            <person name="Priest M."/>
            <person name="Roberts A."/>
            <person name="Saif S."/>
            <person name="Shea T."/>
            <person name="Sykes S."/>
            <person name="Wortman J."/>
            <person name="Nusbaum C."/>
            <person name="Birren B."/>
        </authorList>
    </citation>
    <scope>NUCLEOTIDE SEQUENCE [LARGE SCALE GENOMIC DNA]</scope>
    <source>
        <strain evidence="5">IAC_01/95</strain>
    </source>
</reference>
<feature type="domain" description="DDE Tnp4" evidence="4">
    <location>
        <begin position="8"/>
        <end position="94"/>
    </location>
</feature>
<evidence type="ECO:0000256" key="2">
    <source>
        <dbReference type="ARBA" id="ARBA00022723"/>
    </source>
</evidence>
<name>W2M4Q0_PHYNI</name>
<evidence type="ECO:0000256" key="1">
    <source>
        <dbReference type="ARBA" id="ARBA00001968"/>
    </source>
</evidence>
<dbReference type="VEuPathDB" id="FungiDB:PPTG_08499"/>
<comment type="cofactor">
    <cofactor evidence="1">
        <name>a divalent metal cation</name>
        <dbReference type="ChEBI" id="CHEBI:60240"/>
    </cofactor>
</comment>
<dbReference type="GO" id="GO:0046872">
    <property type="term" value="F:metal ion binding"/>
    <property type="evidence" value="ECO:0007669"/>
    <property type="project" value="UniProtKB-KW"/>
</dbReference>
<gene>
    <name evidence="5" type="ORF">L914_21066</name>
</gene>
<dbReference type="Pfam" id="PF13359">
    <property type="entry name" value="DDE_Tnp_4"/>
    <property type="match status" value="1"/>
</dbReference>
<proteinExistence type="predicted"/>
<dbReference type="EMBL" id="KI696573">
    <property type="protein sequence ID" value="ETM31351.1"/>
    <property type="molecule type" value="Genomic_DNA"/>
</dbReference>
<accession>W2M4Q0</accession>
<keyword evidence="2" id="KW-0479">Metal-binding</keyword>
<evidence type="ECO:0000313" key="5">
    <source>
        <dbReference type="EMBL" id="ETM31351.1"/>
    </source>
</evidence>
<evidence type="ECO:0000256" key="3">
    <source>
        <dbReference type="SAM" id="MobiDB-lite"/>
    </source>
</evidence>
<sequence>MNIGSFTDGTVRGICRPQPRKNGTGKMLPHKSFYNGHKRKHGLKFQTLVTPDGLIVHLFGPCLGRNHDITMFDKSGLAAHVRSDSRFVEHRSFGDCA</sequence>
<feature type="region of interest" description="Disordered" evidence="3">
    <location>
        <begin position="1"/>
        <end position="26"/>
    </location>
</feature>
<dbReference type="Proteomes" id="UP000054532">
    <property type="component" value="Unassembled WGS sequence"/>
</dbReference>